<keyword evidence="9" id="KW-1185">Reference proteome</keyword>
<evidence type="ECO:0000256" key="5">
    <source>
        <dbReference type="SAM" id="Coils"/>
    </source>
</evidence>
<protein>
    <submittedName>
        <fullName evidence="8">MFP transporter</fullName>
    </submittedName>
</protein>
<keyword evidence="2 6" id="KW-0812">Transmembrane</keyword>
<evidence type="ECO:0000256" key="4">
    <source>
        <dbReference type="ARBA" id="ARBA00023136"/>
    </source>
</evidence>
<proteinExistence type="predicted"/>
<accession>A0A9W6LM07</accession>
<dbReference type="InterPro" id="IPR058639">
    <property type="entry name" value="BSH_YknX-like"/>
</dbReference>
<comment type="subcellular location">
    <subcellularLocation>
        <location evidence="1">Membrane</location>
        <topology evidence="1">Single-pass membrane protein</topology>
    </subcellularLocation>
</comment>
<evidence type="ECO:0000256" key="1">
    <source>
        <dbReference type="ARBA" id="ARBA00004167"/>
    </source>
</evidence>
<feature type="coiled-coil region" evidence="5">
    <location>
        <begin position="78"/>
        <end position="202"/>
    </location>
</feature>
<keyword evidence="5" id="KW-0175">Coiled coil</keyword>
<name>A0A9W6LM07_9FUSO</name>
<organism evidence="8 9">
    <name type="scientific">Propionigenium maris DSM 9537</name>
    <dbReference type="NCBI Taxonomy" id="1123000"/>
    <lineage>
        <taxon>Bacteria</taxon>
        <taxon>Fusobacteriati</taxon>
        <taxon>Fusobacteriota</taxon>
        <taxon>Fusobacteriia</taxon>
        <taxon>Fusobacteriales</taxon>
        <taxon>Fusobacteriaceae</taxon>
        <taxon>Propionigenium</taxon>
    </lineage>
</organism>
<dbReference type="AlphaFoldDB" id="A0A9W6LM07"/>
<gene>
    <name evidence="8" type="ORF">PM10SUCC1_04480</name>
</gene>
<dbReference type="PANTHER" id="PTHR30386:SF26">
    <property type="entry name" value="TRANSPORT PROTEIN COMB"/>
    <property type="match status" value="1"/>
</dbReference>
<dbReference type="Gene3D" id="1.10.287.470">
    <property type="entry name" value="Helix hairpin bin"/>
    <property type="match status" value="1"/>
</dbReference>
<keyword evidence="4 6" id="KW-0472">Membrane</keyword>
<keyword evidence="3 6" id="KW-1133">Transmembrane helix</keyword>
<evidence type="ECO:0000313" key="8">
    <source>
        <dbReference type="EMBL" id="GLI54933.1"/>
    </source>
</evidence>
<dbReference type="Pfam" id="PF25984">
    <property type="entry name" value="BSH_YknX"/>
    <property type="match status" value="1"/>
</dbReference>
<dbReference type="GO" id="GO:0016020">
    <property type="term" value="C:membrane"/>
    <property type="evidence" value="ECO:0007669"/>
    <property type="project" value="UniProtKB-SubCell"/>
</dbReference>
<dbReference type="RefSeq" id="WP_281833130.1">
    <property type="nucleotide sequence ID" value="NZ_BSDY01000002.1"/>
</dbReference>
<comment type="caution">
    <text evidence="8">The sequence shown here is derived from an EMBL/GenBank/DDBJ whole genome shotgun (WGS) entry which is preliminary data.</text>
</comment>
<reference evidence="8" key="1">
    <citation type="submission" date="2022-12" db="EMBL/GenBank/DDBJ databases">
        <title>Reference genome sequencing for broad-spectrum identification of bacterial and archaeal isolates by mass spectrometry.</title>
        <authorList>
            <person name="Sekiguchi Y."/>
            <person name="Tourlousse D.M."/>
        </authorList>
    </citation>
    <scope>NUCLEOTIDE SEQUENCE</scope>
    <source>
        <strain evidence="8">10succ1</strain>
    </source>
</reference>
<dbReference type="PANTHER" id="PTHR30386">
    <property type="entry name" value="MEMBRANE FUSION SUBUNIT OF EMRAB-TOLC MULTIDRUG EFFLUX PUMP"/>
    <property type="match status" value="1"/>
</dbReference>
<evidence type="ECO:0000256" key="3">
    <source>
        <dbReference type="ARBA" id="ARBA00022989"/>
    </source>
</evidence>
<dbReference type="Gene3D" id="2.40.50.100">
    <property type="match status" value="1"/>
</dbReference>
<evidence type="ECO:0000313" key="9">
    <source>
        <dbReference type="Proteomes" id="UP001144471"/>
    </source>
</evidence>
<evidence type="ECO:0000259" key="7">
    <source>
        <dbReference type="Pfam" id="PF25984"/>
    </source>
</evidence>
<evidence type="ECO:0000256" key="6">
    <source>
        <dbReference type="SAM" id="Phobius"/>
    </source>
</evidence>
<dbReference type="Gene3D" id="2.40.30.170">
    <property type="match status" value="1"/>
</dbReference>
<dbReference type="SUPFAM" id="SSF111369">
    <property type="entry name" value="HlyD-like secretion proteins"/>
    <property type="match status" value="2"/>
</dbReference>
<sequence>MIKHLRDLKITYYILLLLFILTFIISALLAYYTPYSGRGFVEYRLHPIYSKMGGEIEEIYIEDGQEVEEGTPLFKLDNTKLQLDIEELRYKYRDEENRLSALDYRILEARKEVLKTREKLEKARVNFLRYRELYIDDLVAKAEYEEYELAYDTAKRELEIAELSVDSLRKERGKTSTENEVLKSLEARIKKTEKDLRDTVVRAPAMGEISIHQLYRGQIVNGSKSYGYVYNRKDMNIYVDYMEKSLINLRNGQKTLVVFDSIPGKIFKGHVIKTTNHLKSGYTSPESLQEIKEDTRWIRTTGRGRVRIVVDDLLPAEANISSGSKVAVGVVDDKHWILSGINHLWMKLVSASNYIY</sequence>
<dbReference type="Proteomes" id="UP001144471">
    <property type="component" value="Unassembled WGS sequence"/>
</dbReference>
<feature type="transmembrane region" description="Helical" evidence="6">
    <location>
        <begin position="12"/>
        <end position="32"/>
    </location>
</feature>
<dbReference type="InterPro" id="IPR050739">
    <property type="entry name" value="MFP"/>
</dbReference>
<dbReference type="EMBL" id="BSDY01000002">
    <property type="protein sequence ID" value="GLI54933.1"/>
    <property type="molecule type" value="Genomic_DNA"/>
</dbReference>
<feature type="domain" description="YknX-like barrel-sandwich hybrid" evidence="7">
    <location>
        <begin position="50"/>
        <end position="209"/>
    </location>
</feature>
<evidence type="ECO:0000256" key="2">
    <source>
        <dbReference type="ARBA" id="ARBA00022692"/>
    </source>
</evidence>